<dbReference type="EMBL" id="SMCO01000001">
    <property type="protein sequence ID" value="TCV90566.1"/>
    <property type="molecule type" value="Genomic_DNA"/>
</dbReference>
<evidence type="ECO:0000256" key="6">
    <source>
        <dbReference type="ARBA" id="ARBA00023136"/>
    </source>
</evidence>
<feature type="transmembrane region" description="Helical" evidence="7">
    <location>
        <begin position="96"/>
        <end position="115"/>
    </location>
</feature>
<evidence type="ECO:0000313" key="11">
    <source>
        <dbReference type="EMBL" id="TCV90566.1"/>
    </source>
</evidence>
<reference evidence="11 12" key="1">
    <citation type="submission" date="2019-03" db="EMBL/GenBank/DDBJ databases">
        <title>Genomic Encyclopedia of Type Strains, Phase IV (KMG-IV): sequencing the most valuable type-strain genomes for metagenomic binning, comparative biology and taxonomic classification.</title>
        <authorList>
            <person name="Goeker M."/>
        </authorList>
    </citation>
    <scope>NUCLEOTIDE SEQUENCE [LARGE SCALE GENOMIC DNA]</scope>
    <source>
        <strain evidence="11 12">DSM 100309</strain>
    </source>
</reference>
<accession>A0A4R3YEP0</accession>
<evidence type="ECO:0000256" key="1">
    <source>
        <dbReference type="ARBA" id="ARBA00004651"/>
    </source>
</evidence>
<organism evidence="11 12">
    <name type="scientific">Sulfurirhabdus autotrophica</name>
    <dbReference type="NCBI Taxonomy" id="1706046"/>
    <lineage>
        <taxon>Bacteria</taxon>
        <taxon>Pseudomonadati</taxon>
        <taxon>Pseudomonadota</taxon>
        <taxon>Betaproteobacteria</taxon>
        <taxon>Nitrosomonadales</taxon>
        <taxon>Sulfuricellaceae</taxon>
        <taxon>Sulfurirhabdus</taxon>
    </lineage>
</organism>
<feature type="domain" description="Mechanosensitive ion channel MscS C-terminal" evidence="9">
    <location>
        <begin position="263"/>
        <end position="347"/>
    </location>
</feature>
<dbReference type="InterPro" id="IPR010920">
    <property type="entry name" value="LSM_dom_sf"/>
</dbReference>
<comment type="caution">
    <text evidence="11">The sequence shown here is derived from an EMBL/GenBank/DDBJ whole genome shotgun (WGS) entry which is preliminary data.</text>
</comment>
<dbReference type="PANTHER" id="PTHR43634:SF2">
    <property type="entry name" value="LOW CONDUCTANCE MECHANOSENSITIVE CHANNEL YNAI"/>
    <property type="match status" value="1"/>
</dbReference>
<dbReference type="SUPFAM" id="SSF82861">
    <property type="entry name" value="Mechanosensitive channel protein MscS (YggB), transmembrane region"/>
    <property type="match status" value="1"/>
</dbReference>
<dbReference type="Proteomes" id="UP000295367">
    <property type="component" value="Unassembled WGS sequence"/>
</dbReference>
<dbReference type="SUPFAM" id="SSF50182">
    <property type="entry name" value="Sm-like ribonucleoproteins"/>
    <property type="match status" value="1"/>
</dbReference>
<dbReference type="InterPro" id="IPR006685">
    <property type="entry name" value="MscS_channel_2nd"/>
</dbReference>
<dbReference type="Pfam" id="PF00924">
    <property type="entry name" value="MS_channel_2nd"/>
    <property type="match status" value="1"/>
</dbReference>
<dbReference type="InterPro" id="IPR011066">
    <property type="entry name" value="MscS_channel_C_sf"/>
</dbReference>
<dbReference type="SUPFAM" id="SSF82689">
    <property type="entry name" value="Mechanosensitive channel protein MscS (YggB), C-terminal domain"/>
    <property type="match status" value="1"/>
</dbReference>
<feature type="transmembrane region" description="Helical" evidence="7">
    <location>
        <begin position="20"/>
        <end position="41"/>
    </location>
</feature>
<keyword evidence="6 7" id="KW-0472">Membrane</keyword>
<proteinExistence type="inferred from homology"/>
<dbReference type="Gene3D" id="2.30.30.60">
    <property type="match status" value="1"/>
</dbReference>
<dbReference type="InterPro" id="IPR011014">
    <property type="entry name" value="MscS_channel_TM-2"/>
</dbReference>
<dbReference type="Pfam" id="PF21082">
    <property type="entry name" value="MS_channel_3rd"/>
    <property type="match status" value="1"/>
</dbReference>
<dbReference type="AlphaFoldDB" id="A0A4R3YEP0"/>
<dbReference type="InterPro" id="IPR023408">
    <property type="entry name" value="MscS_beta-dom_sf"/>
</dbReference>
<evidence type="ECO:0000259" key="8">
    <source>
        <dbReference type="Pfam" id="PF00924"/>
    </source>
</evidence>
<evidence type="ECO:0000256" key="4">
    <source>
        <dbReference type="ARBA" id="ARBA00022692"/>
    </source>
</evidence>
<feature type="transmembrane region" description="Helical" evidence="7">
    <location>
        <begin position="67"/>
        <end position="84"/>
    </location>
</feature>
<evidence type="ECO:0000256" key="5">
    <source>
        <dbReference type="ARBA" id="ARBA00022989"/>
    </source>
</evidence>
<dbReference type="Gene3D" id="3.30.70.100">
    <property type="match status" value="1"/>
</dbReference>
<name>A0A4R3YEP0_9PROT</name>
<dbReference type="InterPro" id="IPR049142">
    <property type="entry name" value="MS_channel_1st"/>
</dbReference>
<keyword evidence="4 7" id="KW-0812">Transmembrane</keyword>
<dbReference type="InterPro" id="IPR045042">
    <property type="entry name" value="YnaI-like"/>
</dbReference>
<sequence>MNMKEISDVLGFSSLAEPWFPQVSLIVLAVVLANFVARYLLRKVEIISRQTNSPWDDALIQAAKRPIPIIIWLVGLAFAASIVGKQTDASIFDSVQTVRNVGVVVCLTWFLIRFIRNITRNLVTMREEKGEEVDPTTIDALSKLARLTVFIIASLMVMQNLGFSISGVLAAGGIGGIAIGFAAKDLLANFFGGLTIYMDRPFSVGDWIRSPDKGIEGTVEYISWRHTRVRAFNKNPLYVPNALFTTIVVENPSRMTNRRIKETIGIRYDDIGVMGAIVADVKAMLQNHPEIDTTQTLIVNFNTFGPSSLDFFIYTFTKTTVWVDYHEVKQDVLLKIAEIIDQHGAQIAFPTRTLHFESTAPQSEAH</sequence>
<dbReference type="Gene3D" id="1.10.287.1260">
    <property type="match status" value="1"/>
</dbReference>
<protein>
    <submittedName>
        <fullName evidence="11">MscS family membrane protein</fullName>
    </submittedName>
</protein>
<dbReference type="PANTHER" id="PTHR43634">
    <property type="entry name" value="OW CONDUCTANCE MECHANOSENSITIVE CHANNEL"/>
    <property type="match status" value="1"/>
</dbReference>
<evidence type="ECO:0000259" key="9">
    <source>
        <dbReference type="Pfam" id="PF21082"/>
    </source>
</evidence>
<evidence type="ECO:0000256" key="3">
    <source>
        <dbReference type="ARBA" id="ARBA00022475"/>
    </source>
</evidence>
<keyword evidence="3" id="KW-1003">Cell membrane</keyword>
<dbReference type="InterPro" id="IPR049278">
    <property type="entry name" value="MS_channel_C"/>
</dbReference>
<evidence type="ECO:0000313" key="12">
    <source>
        <dbReference type="Proteomes" id="UP000295367"/>
    </source>
</evidence>
<evidence type="ECO:0000259" key="10">
    <source>
        <dbReference type="Pfam" id="PF21088"/>
    </source>
</evidence>
<comment type="similarity">
    <text evidence="2">Belongs to the MscS (TC 1.A.23) family.</text>
</comment>
<gene>
    <name evidence="11" type="ORF">EDC63_101540</name>
</gene>
<comment type="subcellular location">
    <subcellularLocation>
        <location evidence="1">Cell membrane</location>
        <topology evidence="1">Multi-pass membrane protein</topology>
    </subcellularLocation>
</comment>
<feature type="transmembrane region" description="Helical" evidence="7">
    <location>
        <begin position="163"/>
        <end position="183"/>
    </location>
</feature>
<dbReference type="GO" id="GO:0008381">
    <property type="term" value="F:mechanosensitive monoatomic ion channel activity"/>
    <property type="evidence" value="ECO:0007669"/>
    <property type="project" value="UniProtKB-ARBA"/>
</dbReference>
<feature type="domain" description="Mechanosensitive ion channel MscS" evidence="8">
    <location>
        <begin position="185"/>
        <end position="254"/>
    </location>
</feature>
<keyword evidence="5 7" id="KW-1133">Transmembrane helix</keyword>
<dbReference type="Pfam" id="PF21088">
    <property type="entry name" value="MS_channel_1st"/>
    <property type="match status" value="1"/>
</dbReference>
<evidence type="ECO:0000256" key="2">
    <source>
        <dbReference type="ARBA" id="ARBA00008017"/>
    </source>
</evidence>
<dbReference type="GO" id="GO:0005886">
    <property type="term" value="C:plasma membrane"/>
    <property type="evidence" value="ECO:0007669"/>
    <property type="project" value="UniProtKB-SubCell"/>
</dbReference>
<evidence type="ECO:0000256" key="7">
    <source>
        <dbReference type="SAM" id="Phobius"/>
    </source>
</evidence>
<keyword evidence="12" id="KW-1185">Reference proteome</keyword>
<feature type="domain" description="Mechanosensitive ion channel transmembrane helices 2/3" evidence="10">
    <location>
        <begin position="143"/>
        <end position="184"/>
    </location>
</feature>